<sequence>MDTLLAQCYNSQREWMIPGRYSPQPPHRRSLVKQTLSVRLRSSNRLADAIVFLGESMKNTERERFHDG</sequence>
<name>A0A830F344_9EURY</name>
<reference evidence="1" key="1">
    <citation type="journal article" date="2014" name="Int. J. Syst. Evol. Microbiol.">
        <title>Complete genome sequence of Corynebacterium casei LMG S-19264T (=DSM 44701T), isolated from a smear-ripened cheese.</title>
        <authorList>
            <consortium name="US DOE Joint Genome Institute (JGI-PGF)"/>
            <person name="Walter F."/>
            <person name="Albersmeier A."/>
            <person name="Kalinowski J."/>
            <person name="Ruckert C."/>
        </authorList>
    </citation>
    <scope>NUCLEOTIDE SEQUENCE</scope>
    <source>
        <strain evidence="1">JCM 19018</strain>
    </source>
</reference>
<gene>
    <name evidence="1" type="ORF">GCM10009067_32170</name>
</gene>
<evidence type="ECO:0000313" key="1">
    <source>
        <dbReference type="EMBL" id="GGK77314.1"/>
    </source>
</evidence>
<dbReference type="EMBL" id="BMPD01000006">
    <property type="protein sequence ID" value="GGK77314.1"/>
    <property type="molecule type" value="Genomic_DNA"/>
</dbReference>
<dbReference type="Proteomes" id="UP000614221">
    <property type="component" value="Unassembled WGS sequence"/>
</dbReference>
<protein>
    <submittedName>
        <fullName evidence="1">Uncharacterized protein</fullName>
    </submittedName>
</protein>
<organism evidence="1 2">
    <name type="scientific">Haloarcula sebkhae</name>
    <dbReference type="NCBI Taxonomy" id="932660"/>
    <lineage>
        <taxon>Archaea</taxon>
        <taxon>Methanobacteriati</taxon>
        <taxon>Methanobacteriota</taxon>
        <taxon>Stenosarchaea group</taxon>
        <taxon>Halobacteria</taxon>
        <taxon>Halobacteriales</taxon>
        <taxon>Haloarculaceae</taxon>
        <taxon>Haloarcula</taxon>
    </lineage>
</organism>
<evidence type="ECO:0000313" key="2">
    <source>
        <dbReference type="Proteomes" id="UP000614221"/>
    </source>
</evidence>
<accession>A0A830F344</accession>
<comment type="caution">
    <text evidence="1">The sequence shown here is derived from an EMBL/GenBank/DDBJ whole genome shotgun (WGS) entry which is preliminary data.</text>
</comment>
<proteinExistence type="predicted"/>
<dbReference type="AlphaFoldDB" id="A0A830F344"/>
<reference evidence="1" key="2">
    <citation type="submission" date="2020-09" db="EMBL/GenBank/DDBJ databases">
        <authorList>
            <person name="Sun Q."/>
            <person name="Ohkuma M."/>
        </authorList>
    </citation>
    <scope>NUCLEOTIDE SEQUENCE</scope>
    <source>
        <strain evidence="1">JCM 19018</strain>
    </source>
</reference>